<evidence type="ECO:0000313" key="4">
    <source>
        <dbReference type="Proteomes" id="UP000176723"/>
    </source>
</evidence>
<protein>
    <recommendedName>
        <fullName evidence="2">UmuC domain-containing protein</fullName>
    </recommendedName>
</protein>
<dbReference type="GO" id="GO:0003684">
    <property type="term" value="F:damaged DNA binding"/>
    <property type="evidence" value="ECO:0007669"/>
    <property type="project" value="InterPro"/>
</dbReference>
<dbReference type="GO" id="GO:0009432">
    <property type="term" value="P:SOS response"/>
    <property type="evidence" value="ECO:0007669"/>
    <property type="project" value="TreeGrafter"/>
</dbReference>
<dbReference type="Gene3D" id="3.40.1170.60">
    <property type="match status" value="1"/>
</dbReference>
<feature type="domain" description="UmuC" evidence="2">
    <location>
        <begin position="4"/>
        <end position="186"/>
    </location>
</feature>
<dbReference type="InterPro" id="IPR017961">
    <property type="entry name" value="DNA_pol_Y-fam_little_finger"/>
</dbReference>
<dbReference type="GO" id="GO:0042276">
    <property type="term" value="P:error-prone translesion synthesis"/>
    <property type="evidence" value="ECO:0007669"/>
    <property type="project" value="TreeGrafter"/>
</dbReference>
<dbReference type="PANTHER" id="PTHR11076">
    <property type="entry name" value="DNA REPAIR POLYMERASE UMUC / TRANSFERASE FAMILY MEMBER"/>
    <property type="match status" value="1"/>
</dbReference>
<dbReference type="EMBL" id="MHCL01000011">
    <property type="protein sequence ID" value="OGY21458.1"/>
    <property type="molecule type" value="Genomic_DNA"/>
</dbReference>
<dbReference type="GO" id="GO:0005829">
    <property type="term" value="C:cytosol"/>
    <property type="evidence" value="ECO:0007669"/>
    <property type="project" value="TreeGrafter"/>
</dbReference>
<dbReference type="AlphaFoldDB" id="A0A1G1W1A3"/>
<dbReference type="Proteomes" id="UP000176723">
    <property type="component" value="Unassembled WGS sequence"/>
</dbReference>
<evidence type="ECO:0000313" key="3">
    <source>
        <dbReference type="EMBL" id="OGY21458.1"/>
    </source>
</evidence>
<dbReference type="Gene3D" id="1.10.150.20">
    <property type="entry name" value="5' to 3' exonuclease, C-terminal subdomain"/>
    <property type="match status" value="1"/>
</dbReference>
<comment type="similarity">
    <text evidence="1">Belongs to the DNA polymerase type-Y family.</text>
</comment>
<dbReference type="PROSITE" id="PS50173">
    <property type="entry name" value="UMUC"/>
    <property type="match status" value="1"/>
</dbReference>
<organism evidence="3 4">
    <name type="scientific">Candidatus Chisholmbacteria bacterium RIFCSPLOWO2_01_FULL_49_14</name>
    <dbReference type="NCBI Taxonomy" id="1797593"/>
    <lineage>
        <taxon>Bacteria</taxon>
        <taxon>Candidatus Chisholmiibacteriota</taxon>
    </lineage>
</organism>
<dbReference type="Pfam" id="PF00817">
    <property type="entry name" value="IMS"/>
    <property type="match status" value="1"/>
</dbReference>
<dbReference type="Gene3D" id="3.30.70.270">
    <property type="match status" value="1"/>
</dbReference>
<evidence type="ECO:0000259" key="2">
    <source>
        <dbReference type="PROSITE" id="PS50173"/>
    </source>
</evidence>
<dbReference type="GO" id="GO:0006281">
    <property type="term" value="P:DNA repair"/>
    <property type="evidence" value="ECO:0007669"/>
    <property type="project" value="InterPro"/>
</dbReference>
<dbReference type="PANTHER" id="PTHR11076:SF33">
    <property type="entry name" value="DNA POLYMERASE KAPPA"/>
    <property type="match status" value="1"/>
</dbReference>
<dbReference type="Pfam" id="PF11799">
    <property type="entry name" value="IMS_C"/>
    <property type="match status" value="1"/>
</dbReference>
<evidence type="ECO:0000256" key="1">
    <source>
        <dbReference type="ARBA" id="ARBA00010945"/>
    </source>
</evidence>
<dbReference type="GO" id="GO:0003887">
    <property type="term" value="F:DNA-directed DNA polymerase activity"/>
    <property type="evidence" value="ECO:0007669"/>
    <property type="project" value="TreeGrafter"/>
</dbReference>
<gene>
    <name evidence="3" type="ORF">A3A65_00370</name>
</gene>
<accession>A0A1G1W1A3</accession>
<proteinExistence type="inferred from homology"/>
<reference evidence="3 4" key="1">
    <citation type="journal article" date="2016" name="Nat. Commun.">
        <title>Thousands of microbial genomes shed light on interconnected biogeochemical processes in an aquifer system.</title>
        <authorList>
            <person name="Anantharaman K."/>
            <person name="Brown C.T."/>
            <person name="Hug L.A."/>
            <person name="Sharon I."/>
            <person name="Castelle C.J."/>
            <person name="Probst A.J."/>
            <person name="Thomas B.C."/>
            <person name="Singh A."/>
            <person name="Wilkins M.J."/>
            <person name="Karaoz U."/>
            <person name="Brodie E.L."/>
            <person name="Williams K.H."/>
            <person name="Hubbard S.S."/>
            <person name="Banfield J.F."/>
        </authorList>
    </citation>
    <scope>NUCLEOTIDE SEQUENCE [LARGE SCALE GENOMIC DNA]</scope>
</reference>
<dbReference type="InterPro" id="IPR001126">
    <property type="entry name" value="UmuC"/>
</dbReference>
<dbReference type="InterPro" id="IPR043502">
    <property type="entry name" value="DNA/RNA_pol_sf"/>
</dbReference>
<name>A0A1G1W1A3_9BACT</name>
<comment type="caution">
    <text evidence="3">The sequence shown here is derived from an EMBL/GenBank/DDBJ whole genome shotgun (WGS) entry which is preliminary data.</text>
</comment>
<dbReference type="SUPFAM" id="SSF56672">
    <property type="entry name" value="DNA/RNA polymerases"/>
    <property type="match status" value="1"/>
</dbReference>
<sequence length="408" mass="46521">MNTILHVDLNSYFATVEQQQNPKLRGKPVGIVKDIGRACIIAASKEAKKQGIKTGSSVFDARYLCPSLVLVKADFDKYLHYTKRFYRLVRSFTPEVHLFSLDEAFLNATDSLSIYGSAENLAGKIQERIAKEMGSWVTASIGIAKNYMLSKLAGEYAPKGGYYRIRDRDLDRILATCKPRDICGIGPRIAEKLSNTGISNLLQIRALPASLMKQRFGPFWGPELQRIACGNDSHLLSLLDGNSEMKGVGRTITGVRLCDSEAEIRTTIRNLTEEATSKIREMDMAGRHLAVFLEGEEQIWYRHRTLGYYVRHPDEVFGLLYNGFYKSWRRAFPVIRFGVRIDQLKPMRELSSCWLPSWKRRERVWQAVDKLNQKYGLFSVRSGALLKAKLIRPEVTGYLGDKIYQFRE</sequence>
<dbReference type="STRING" id="1797593.A3A65_00370"/>
<dbReference type="InterPro" id="IPR050116">
    <property type="entry name" value="DNA_polymerase-Y"/>
</dbReference>
<dbReference type="InterPro" id="IPR043128">
    <property type="entry name" value="Rev_trsase/Diguanyl_cyclase"/>
</dbReference>